<organism evidence="3 4">
    <name type="scientific">Cellulomonas marina</name>
    <dbReference type="NCBI Taxonomy" id="988821"/>
    <lineage>
        <taxon>Bacteria</taxon>
        <taxon>Bacillati</taxon>
        <taxon>Actinomycetota</taxon>
        <taxon>Actinomycetes</taxon>
        <taxon>Micrococcales</taxon>
        <taxon>Cellulomonadaceae</taxon>
        <taxon>Cellulomonas</taxon>
    </lineage>
</organism>
<dbReference type="Proteomes" id="UP000199012">
    <property type="component" value="Unassembled WGS sequence"/>
</dbReference>
<name>A0A1I0YKK2_9CELL</name>
<evidence type="ECO:0000313" key="4">
    <source>
        <dbReference type="Proteomes" id="UP000199012"/>
    </source>
</evidence>
<evidence type="ECO:0000256" key="1">
    <source>
        <dbReference type="SAM" id="MobiDB-lite"/>
    </source>
</evidence>
<accession>A0A1I0YKK2</accession>
<feature type="compositionally biased region" description="Low complexity" evidence="1">
    <location>
        <begin position="474"/>
        <end position="494"/>
    </location>
</feature>
<feature type="region of interest" description="Disordered" evidence="1">
    <location>
        <begin position="1"/>
        <end position="20"/>
    </location>
</feature>
<evidence type="ECO:0000256" key="2">
    <source>
        <dbReference type="SAM" id="Phobius"/>
    </source>
</evidence>
<keyword evidence="4" id="KW-1185">Reference proteome</keyword>
<feature type="transmembrane region" description="Helical" evidence="2">
    <location>
        <begin position="764"/>
        <end position="785"/>
    </location>
</feature>
<protein>
    <submittedName>
        <fullName evidence="3">Uncharacterized protein</fullName>
    </submittedName>
</protein>
<dbReference type="STRING" id="988821.SAMN05421867_107171"/>
<keyword evidence="2" id="KW-1133">Transmembrane helix</keyword>
<dbReference type="AlphaFoldDB" id="A0A1I0YKK2"/>
<dbReference type="InterPro" id="IPR046112">
    <property type="entry name" value="DUF6049"/>
</dbReference>
<feature type="compositionally biased region" description="Gly residues" evidence="1">
    <location>
        <begin position="795"/>
        <end position="812"/>
    </location>
</feature>
<evidence type="ECO:0000313" key="3">
    <source>
        <dbReference type="EMBL" id="SFB12693.1"/>
    </source>
</evidence>
<keyword evidence="2" id="KW-0472">Membrane</keyword>
<feature type="compositionally biased region" description="Low complexity" evidence="1">
    <location>
        <begin position="245"/>
        <end position="276"/>
    </location>
</feature>
<reference evidence="3 4" key="1">
    <citation type="submission" date="2016-10" db="EMBL/GenBank/DDBJ databases">
        <authorList>
            <person name="de Groot N.N."/>
        </authorList>
    </citation>
    <scope>NUCLEOTIDE SEQUENCE [LARGE SCALE GENOMIC DNA]</scope>
    <source>
        <strain evidence="3 4">CGMCC 4.6945</strain>
    </source>
</reference>
<feature type="region of interest" description="Disordered" evidence="1">
    <location>
        <begin position="789"/>
        <end position="837"/>
    </location>
</feature>
<gene>
    <name evidence="3" type="ORF">SAMN05421867_107171</name>
</gene>
<proteinExistence type="predicted"/>
<sequence length="837" mass="81606">MTATGARVAPARVPPGGTDGRRRVRTGLLAALVLALLGVLVVPAAGPAAAAGAGALPVTVAVTSVEPAVLRPDVDLVVTASVRNDGDEEVSAPQVSLLLSRFRLGARSEVAAWADAGPDDAAGSRVVAVPLAGPLPPGGSADVTLTLPAEDVRLLDLPDVWGPRGLAVEVTVGRSRLGLARTYVLWQPDGEVARARVAVVVPVVGPAAVADGAAPGTGGDPASGSEDEAQPDSTPDAMSGTQPEAGPGADPDAGHGAETGTETGNQTGTETGTETGDNPGAGTEAGPDADGVAAAATDDLEALTAPEGRLGRLLAATAGQDAVTWAVDPALVAGAAAGGPLARAWATTALDGPAADGWALPWGDPDAAALAHAARGGLLGVATALGAEAAATTGAGGAGDVVWTAGAADDATVAAAAAAGADVLVVDDPGAATAGGLATATTAQGDLVVATPDPLLTALLVEGRAPDGAAEVAGSTGTGPTPTPTPSTSTSTSTIVGTDDEDAAAGAPATTATARQRLLAETAVAARTAAGDRLLIAPGRDWEPQEERTAVLLAALADAPWVTTTDLAGLVAGGDDSPAADLPGRVVDEDETDPDDVRALADARAAARSFAAVASDPDALLAGVDATTLLPLSVAWRADPAGRDAAVAAALEALRGRAAGLSVAPVSTVNVVSAQSELRLSVRSALPADATVRLRVDPDRACLAADRSPTVTVPAGAEVAVPVHLVATANCDVTVRVSLTTADGIPVGEPVAFEARVSPTIESVGVVVVGALLAVFLVVGIVRTVRRGQSSTRGAGSGAEPGSLGVLGGRGTDTGAHPVVPDPSTTDDVPADRGTRP</sequence>
<feature type="region of interest" description="Disordered" evidence="1">
    <location>
        <begin position="468"/>
        <end position="498"/>
    </location>
</feature>
<dbReference type="RefSeq" id="WP_090032707.1">
    <property type="nucleotide sequence ID" value="NZ_BONM01000008.1"/>
</dbReference>
<dbReference type="EMBL" id="FOKA01000007">
    <property type="protein sequence ID" value="SFB12693.1"/>
    <property type="molecule type" value="Genomic_DNA"/>
</dbReference>
<feature type="region of interest" description="Disordered" evidence="1">
    <location>
        <begin position="209"/>
        <end position="290"/>
    </location>
</feature>
<dbReference type="Pfam" id="PF19516">
    <property type="entry name" value="DUF6049"/>
    <property type="match status" value="1"/>
</dbReference>
<keyword evidence="2" id="KW-0812">Transmembrane</keyword>